<protein>
    <submittedName>
        <fullName evidence="3">Uncharacterized protein</fullName>
    </submittedName>
</protein>
<keyword evidence="2" id="KW-0472">Membrane</keyword>
<keyword evidence="2" id="KW-0812">Transmembrane</keyword>
<dbReference type="RefSeq" id="WP_182305712.1">
    <property type="nucleotide sequence ID" value="NZ_CP059896.1"/>
</dbReference>
<evidence type="ECO:0000256" key="2">
    <source>
        <dbReference type="SAM" id="Phobius"/>
    </source>
</evidence>
<accession>A0ABV7I161</accession>
<feature type="region of interest" description="Disordered" evidence="1">
    <location>
        <begin position="67"/>
        <end position="94"/>
    </location>
</feature>
<evidence type="ECO:0000313" key="4">
    <source>
        <dbReference type="Proteomes" id="UP001595647"/>
    </source>
</evidence>
<dbReference type="Proteomes" id="UP001595647">
    <property type="component" value="Unassembled WGS sequence"/>
</dbReference>
<organism evidence="3 4">
    <name type="scientific">Ciceribacter thiooxidans</name>
    <dbReference type="NCBI Taxonomy" id="1969821"/>
    <lineage>
        <taxon>Bacteria</taxon>
        <taxon>Pseudomonadati</taxon>
        <taxon>Pseudomonadota</taxon>
        <taxon>Alphaproteobacteria</taxon>
        <taxon>Hyphomicrobiales</taxon>
        <taxon>Rhizobiaceae</taxon>
        <taxon>Ciceribacter</taxon>
    </lineage>
</organism>
<feature type="compositionally biased region" description="Basic and acidic residues" evidence="1">
    <location>
        <begin position="1"/>
        <end position="20"/>
    </location>
</feature>
<feature type="region of interest" description="Disordered" evidence="1">
    <location>
        <begin position="1"/>
        <end position="32"/>
    </location>
</feature>
<dbReference type="EMBL" id="JBHRTG010000007">
    <property type="protein sequence ID" value="MFC3163421.1"/>
    <property type="molecule type" value="Genomic_DNA"/>
</dbReference>
<keyword evidence="2" id="KW-1133">Transmembrane helix</keyword>
<comment type="caution">
    <text evidence="3">The sequence shown here is derived from an EMBL/GenBank/DDBJ whole genome shotgun (WGS) entry which is preliminary data.</text>
</comment>
<feature type="compositionally biased region" description="Polar residues" evidence="1">
    <location>
        <begin position="75"/>
        <end position="94"/>
    </location>
</feature>
<evidence type="ECO:0000313" key="3">
    <source>
        <dbReference type="EMBL" id="MFC3163421.1"/>
    </source>
</evidence>
<sequence length="94" mass="10058">MASRPDKQENHIENSRDGEGPRPAPAVQTRQGSLGRPVLVVLLVGLILAMLFWVPVEWWGNAIAPERESNDTRTEQPASPTTPSDANGGTNSGG</sequence>
<reference evidence="4" key="1">
    <citation type="journal article" date="2019" name="Int. J. Syst. Evol. Microbiol.">
        <title>The Global Catalogue of Microorganisms (GCM) 10K type strain sequencing project: providing services to taxonomists for standard genome sequencing and annotation.</title>
        <authorList>
            <consortium name="The Broad Institute Genomics Platform"/>
            <consortium name="The Broad Institute Genome Sequencing Center for Infectious Disease"/>
            <person name="Wu L."/>
            <person name="Ma J."/>
        </authorList>
    </citation>
    <scope>NUCLEOTIDE SEQUENCE [LARGE SCALE GENOMIC DNA]</scope>
    <source>
        <strain evidence="4">KCTC 52231</strain>
    </source>
</reference>
<keyword evidence="4" id="KW-1185">Reference proteome</keyword>
<name>A0ABV7I161_9HYPH</name>
<evidence type="ECO:0000256" key="1">
    <source>
        <dbReference type="SAM" id="MobiDB-lite"/>
    </source>
</evidence>
<gene>
    <name evidence="3" type="ORF">ACFOHV_09035</name>
</gene>
<feature type="transmembrane region" description="Helical" evidence="2">
    <location>
        <begin position="38"/>
        <end position="56"/>
    </location>
</feature>
<proteinExistence type="predicted"/>